<keyword evidence="6" id="KW-1185">Reference proteome</keyword>
<sequence length="268" mass="28581">MQMPQNTFKSAIAQHQLQLGLFSLLAHPISAEVVAGSGFDWMIIDTEHGPGDVLTVMHQLQAMQGSRTHAAVRPAANDKVLIKRLLDTGVQTLLIPHVDSAEEARAAVQAVRFPEGGLRGIAPVSRAANYGRITDYVNRAAQEICVLVQIESASALRNLEEIAGVDGVDGLFIGPGDLAGEVGYLGQPNHPAMRRLYLNTIRRIRACGKPAGIVSADQAFAQECVDAGAAMIVAGADLLCLRQSCDTLAEKFRTLVPATDQIVEGLRA</sequence>
<protein>
    <submittedName>
        <fullName evidence="5">4-hydroxy-2-oxoheptanedioate aldolase</fullName>
    </submittedName>
</protein>
<feature type="domain" description="HpcH/HpaI aldolase/citrate lyase" evidence="4">
    <location>
        <begin position="18"/>
        <end position="240"/>
    </location>
</feature>
<evidence type="ECO:0000256" key="1">
    <source>
        <dbReference type="ARBA" id="ARBA00022723"/>
    </source>
</evidence>
<gene>
    <name evidence="5" type="primary">hpaI_1</name>
    <name evidence="5" type="ORF">GCM10025770_11950</name>
</gene>
<dbReference type="SUPFAM" id="SSF51621">
    <property type="entry name" value="Phosphoenolpyruvate/pyruvate domain"/>
    <property type="match status" value="1"/>
</dbReference>
<comment type="catalytic activity">
    <reaction evidence="3">
        <text>D-glyceraldehyde + pyruvate = 2-dehydro-3-deoxy-L-galactonate</text>
        <dbReference type="Rhea" id="RHEA:80055"/>
        <dbReference type="ChEBI" id="CHEBI:15361"/>
        <dbReference type="ChEBI" id="CHEBI:17378"/>
        <dbReference type="ChEBI" id="CHEBI:75545"/>
    </reaction>
</comment>
<evidence type="ECO:0000313" key="6">
    <source>
        <dbReference type="Proteomes" id="UP001500547"/>
    </source>
</evidence>
<dbReference type="InterPro" id="IPR040442">
    <property type="entry name" value="Pyrv_kinase-like_dom_sf"/>
</dbReference>
<keyword evidence="1" id="KW-0479">Metal-binding</keyword>
<dbReference type="EMBL" id="BAABLD010000005">
    <property type="protein sequence ID" value="GAA5161929.1"/>
    <property type="molecule type" value="Genomic_DNA"/>
</dbReference>
<dbReference type="InterPro" id="IPR050251">
    <property type="entry name" value="HpcH-HpaI_aldolase"/>
</dbReference>
<dbReference type="Pfam" id="PF03328">
    <property type="entry name" value="HpcH_HpaI"/>
    <property type="match status" value="1"/>
</dbReference>
<organism evidence="5 6">
    <name type="scientific">Viridibacterium curvum</name>
    <dbReference type="NCBI Taxonomy" id="1101404"/>
    <lineage>
        <taxon>Bacteria</taxon>
        <taxon>Pseudomonadati</taxon>
        <taxon>Pseudomonadota</taxon>
        <taxon>Betaproteobacteria</taxon>
        <taxon>Rhodocyclales</taxon>
        <taxon>Rhodocyclaceae</taxon>
        <taxon>Viridibacterium</taxon>
    </lineage>
</organism>
<dbReference type="PANTHER" id="PTHR30502">
    <property type="entry name" value="2-KETO-3-DEOXY-L-RHAMNONATE ALDOLASE"/>
    <property type="match status" value="1"/>
</dbReference>
<evidence type="ECO:0000259" key="4">
    <source>
        <dbReference type="Pfam" id="PF03328"/>
    </source>
</evidence>
<dbReference type="Gene3D" id="3.20.20.60">
    <property type="entry name" value="Phosphoenolpyruvate-binding domains"/>
    <property type="match status" value="1"/>
</dbReference>
<name>A0ABP9QHD4_9RHOO</name>
<proteinExistence type="predicted"/>
<evidence type="ECO:0000256" key="3">
    <source>
        <dbReference type="ARBA" id="ARBA00045074"/>
    </source>
</evidence>
<dbReference type="InterPro" id="IPR015813">
    <property type="entry name" value="Pyrv/PenolPyrv_kinase-like_dom"/>
</dbReference>
<reference evidence="6" key="1">
    <citation type="journal article" date="2019" name="Int. J. Syst. Evol. Microbiol.">
        <title>The Global Catalogue of Microorganisms (GCM) 10K type strain sequencing project: providing services to taxonomists for standard genome sequencing and annotation.</title>
        <authorList>
            <consortium name="The Broad Institute Genomics Platform"/>
            <consortium name="The Broad Institute Genome Sequencing Center for Infectious Disease"/>
            <person name="Wu L."/>
            <person name="Ma J."/>
        </authorList>
    </citation>
    <scope>NUCLEOTIDE SEQUENCE [LARGE SCALE GENOMIC DNA]</scope>
    <source>
        <strain evidence="6">JCM 18715</strain>
    </source>
</reference>
<dbReference type="PANTHER" id="PTHR30502:SF4">
    <property type="entry name" value="5-KETO-4-DEOXY-D-GLUCARATE ALDOLASE"/>
    <property type="match status" value="1"/>
</dbReference>
<dbReference type="Proteomes" id="UP001500547">
    <property type="component" value="Unassembled WGS sequence"/>
</dbReference>
<dbReference type="RefSeq" id="WP_345531971.1">
    <property type="nucleotide sequence ID" value="NZ_BAABLD010000005.1"/>
</dbReference>
<dbReference type="InterPro" id="IPR005000">
    <property type="entry name" value="Aldolase/citrate-lyase_domain"/>
</dbReference>
<keyword evidence="2" id="KW-0456">Lyase</keyword>
<evidence type="ECO:0000256" key="2">
    <source>
        <dbReference type="ARBA" id="ARBA00023239"/>
    </source>
</evidence>
<accession>A0ABP9QHD4</accession>
<comment type="caution">
    <text evidence="5">The sequence shown here is derived from an EMBL/GenBank/DDBJ whole genome shotgun (WGS) entry which is preliminary data.</text>
</comment>
<evidence type="ECO:0000313" key="5">
    <source>
        <dbReference type="EMBL" id="GAA5161929.1"/>
    </source>
</evidence>